<dbReference type="PANTHER" id="PTHR33445:SF1">
    <property type="entry name" value="ATP SYNTHASE SUBUNIT B"/>
    <property type="match status" value="1"/>
</dbReference>
<keyword evidence="4 15" id="KW-1003">Cell membrane</keyword>
<comment type="function">
    <text evidence="13">Component of the F(0) channel, it forms part of the peripheral stalk, linking F(1) to F(0). The b'-subunit is a diverged and duplicated form of b found in plants and photosynthetic bacteria.</text>
</comment>
<evidence type="ECO:0000313" key="18">
    <source>
        <dbReference type="Proteomes" id="UP000537592"/>
    </source>
</evidence>
<comment type="subunit">
    <text evidence="14 15">F-type ATPases have 2 components, F(1) - the catalytic core - and F(0) - the membrane proton channel. F(1) has five subunits: alpha(3), beta(3), gamma(1), delta(1), epsilon(1). F(0) has three main subunits: a(1), b(2) and c(10-14). The alpha and beta chains form an alternating ring which encloses part of the gamma chain. F(1) is attached to F(0) by a central stalk formed by the gamma and epsilon chains, while a peripheral stalk is formed by the delta and b chains.</text>
</comment>
<dbReference type="Pfam" id="PF00430">
    <property type="entry name" value="ATP-synt_B"/>
    <property type="match status" value="1"/>
</dbReference>
<dbReference type="CDD" id="cd06503">
    <property type="entry name" value="ATP-synt_Fo_b"/>
    <property type="match status" value="1"/>
</dbReference>
<evidence type="ECO:0000256" key="4">
    <source>
        <dbReference type="ARBA" id="ARBA00022475"/>
    </source>
</evidence>
<comment type="caution">
    <text evidence="17">The sequence shown here is derived from an EMBL/GenBank/DDBJ whole genome shotgun (WGS) entry which is preliminary data.</text>
</comment>
<evidence type="ECO:0000256" key="9">
    <source>
        <dbReference type="ARBA" id="ARBA00023065"/>
    </source>
</evidence>
<evidence type="ECO:0000256" key="2">
    <source>
        <dbReference type="ARBA" id="ARBA00005513"/>
    </source>
</evidence>
<evidence type="ECO:0000256" key="8">
    <source>
        <dbReference type="ARBA" id="ARBA00022989"/>
    </source>
</evidence>
<evidence type="ECO:0000256" key="14">
    <source>
        <dbReference type="ARBA" id="ARBA00025830"/>
    </source>
</evidence>
<dbReference type="GO" id="GO:0046961">
    <property type="term" value="F:proton-transporting ATPase activity, rotational mechanism"/>
    <property type="evidence" value="ECO:0007669"/>
    <property type="project" value="TreeGrafter"/>
</dbReference>
<evidence type="ECO:0000256" key="1">
    <source>
        <dbReference type="ARBA" id="ARBA00004377"/>
    </source>
</evidence>
<accession>A0A7W5Z2Y2</accession>
<evidence type="ECO:0000256" key="15">
    <source>
        <dbReference type="HAMAP-Rule" id="MF_01398"/>
    </source>
</evidence>
<keyword evidence="18" id="KW-1185">Reference proteome</keyword>
<dbReference type="PANTHER" id="PTHR33445">
    <property type="entry name" value="ATP SYNTHASE SUBUNIT B', CHLOROPLASTIC"/>
    <property type="match status" value="1"/>
</dbReference>
<gene>
    <name evidence="15" type="primary">atpF</name>
    <name evidence="17" type="ORF">FHS81_000930</name>
</gene>
<evidence type="ECO:0000256" key="3">
    <source>
        <dbReference type="ARBA" id="ARBA00022448"/>
    </source>
</evidence>
<keyword evidence="3 15" id="KW-0813">Transport</keyword>
<keyword evidence="6 15" id="KW-0812">Transmembrane</keyword>
<keyword evidence="7 15" id="KW-0375">Hydrogen ion transport</keyword>
<evidence type="ECO:0000256" key="5">
    <source>
        <dbReference type="ARBA" id="ARBA00022547"/>
    </source>
</evidence>
<evidence type="ECO:0000256" key="11">
    <source>
        <dbReference type="ARBA" id="ARBA00023310"/>
    </source>
</evidence>
<dbReference type="InterPro" id="IPR002146">
    <property type="entry name" value="ATP_synth_b/b'su_bac/chlpt"/>
</dbReference>
<name>A0A7W5Z2Y2_9HYPH</name>
<keyword evidence="10 15" id="KW-0472">Membrane</keyword>
<sequence>MAKAIENGVDLAEEVGFPPFDTDTFASQIFWLVLTFAFLYWFVSKIALPRLASVIEERKQRVETDLADAARLKAQADEAFAAYEASLAAAKNNARVIAEETRASLASESEVQRKSLEQDLATRIANAEKTIDDTKTKALSHVGEIASEATSSIVERLLGSAPTQVQVDKAVKSALDR</sequence>
<organism evidence="17 18">
    <name type="scientific">Pseudochelatococcus contaminans</name>
    <dbReference type="NCBI Taxonomy" id="1538103"/>
    <lineage>
        <taxon>Bacteria</taxon>
        <taxon>Pseudomonadati</taxon>
        <taxon>Pseudomonadota</taxon>
        <taxon>Alphaproteobacteria</taxon>
        <taxon>Hyphomicrobiales</taxon>
        <taxon>Chelatococcaceae</taxon>
        <taxon>Pseudochelatococcus</taxon>
    </lineage>
</organism>
<comment type="similarity">
    <text evidence="2 15 16">Belongs to the ATPase B chain family.</text>
</comment>
<evidence type="ECO:0000256" key="13">
    <source>
        <dbReference type="ARBA" id="ARBA00025614"/>
    </source>
</evidence>
<reference evidence="17 18" key="1">
    <citation type="submission" date="2020-08" db="EMBL/GenBank/DDBJ databases">
        <title>Genomic Encyclopedia of Type Strains, Phase IV (KMG-IV): sequencing the most valuable type-strain genomes for metagenomic binning, comparative biology and taxonomic classification.</title>
        <authorList>
            <person name="Goeker M."/>
        </authorList>
    </citation>
    <scope>NUCLEOTIDE SEQUENCE [LARGE SCALE GENOMIC DNA]</scope>
    <source>
        <strain evidence="17 18">DSM 28760</strain>
    </source>
</reference>
<dbReference type="Proteomes" id="UP000537592">
    <property type="component" value="Unassembled WGS sequence"/>
</dbReference>
<feature type="transmembrane region" description="Helical" evidence="15">
    <location>
        <begin position="25"/>
        <end position="43"/>
    </location>
</feature>
<evidence type="ECO:0000256" key="10">
    <source>
        <dbReference type="ARBA" id="ARBA00023136"/>
    </source>
</evidence>
<comment type="function">
    <text evidence="12 15">F(1)F(0) ATP synthase produces ATP from ADP in the presence of a proton or sodium gradient. F-type ATPases consist of two structural domains, F(1) containing the extramembraneous catalytic core and F(0) containing the membrane proton channel, linked together by a central stalk and a peripheral stalk. During catalysis, ATP synthesis in the catalytic domain of F(1) is coupled via a rotary mechanism of the central stalk subunits to proton translocation.</text>
</comment>
<keyword evidence="9 15" id="KW-0406">Ion transport</keyword>
<dbReference type="AlphaFoldDB" id="A0A7W5Z2Y2"/>
<keyword evidence="11 15" id="KW-0066">ATP synthesis</keyword>
<dbReference type="GO" id="GO:0046933">
    <property type="term" value="F:proton-transporting ATP synthase activity, rotational mechanism"/>
    <property type="evidence" value="ECO:0007669"/>
    <property type="project" value="UniProtKB-UniRule"/>
</dbReference>
<evidence type="ECO:0000256" key="12">
    <source>
        <dbReference type="ARBA" id="ARBA00025198"/>
    </source>
</evidence>
<protein>
    <recommendedName>
        <fullName evidence="15">ATP synthase subunit b</fullName>
    </recommendedName>
    <alternativeName>
        <fullName evidence="15">ATP synthase F(0) sector subunit b</fullName>
    </alternativeName>
    <alternativeName>
        <fullName evidence="15">ATPase subunit I</fullName>
    </alternativeName>
    <alternativeName>
        <fullName evidence="15">F-type ATPase subunit b</fullName>
        <shortName evidence="15">F-ATPase subunit b</shortName>
    </alternativeName>
</protein>
<comment type="subcellular location">
    <subcellularLocation>
        <location evidence="1">Cell inner membrane</location>
        <topology evidence="1">Single-pass membrane protein</topology>
    </subcellularLocation>
    <subcellularLocation>
        <location evidence="15">Cell membrane</location>
        <topology evidence="15">Single-pass membrane protein</topology>
    </subcellularLocation>
</comment>
<evidence type="ECO:0000256" key="16">
    <source>
        <dbReference type="RuleBase" id="RU003848"/>
    </source>
</evidence>
<dbReference type="HAMAP" id="MF_01398">
    <property type="entry name" value="ATP_synth_b_bprime"/>
    <property type="match status" value="1"/>
</dbReference>
<dbReference type="RefSeq" id="WP_183750889.1">
    <property type="nucleotide sequence ID" value="NZ_JACICC010000002.1"/>
</dbReference>
<keyword evidence="8 15" id="KW-1133">Transmembrane helix</keyword>
<evidence type="ECO:0000256" key="7">
    <source>
        <dbReference type="ARBA" id="ARBA00022781"/>
    </source>
</evidence>
<dbReference type="InterPro" id="IPR050059">
    <property type="entry name" value="ATP_synthase_B_chain"/>
</dbReference>
<evidence type="ECO:0000256" key="6">
    <source>
        <dbReference type="ARBA" id="ARBA00022692"/>
    </source>
</evidence>
<keyword evidence="5 15" id="KW-0138">CF(0)</keyword>
<dbReference type="EMBL" id="JACICC010000002">
    <property type="protein sequence ID" value="MBB3808860.1"/>
    <property type="molecule type" value="Genomic_DNA"/>
</dbReference>
<evidence type="ECO:0000313" key="17">
    <source>
        <dbReference type="EMBL" id="MBB3808860.1"/>
    </source>
</evidence>
<proteinExistence type="inferred from homology"/>
<dbReference type="GO" id="GO:0045259">
    <property type="term" value="C:proton-transporting ATP synthase complex"/>
    <property type="evidence" value="ECO:0007669"/>
    <property type="project" value="UniProtKB-KW"/>
</dbReference>
<dbReference type="GO" id="GO:0005886">
    <property type="term" value="C:plasma membrane"/>
    <property type="evidence" value="ECO:0007669"/>
    <property type="project" value="UniProtKB-SubCell"/>
</dbReference>